<dbReference type="EMBL" id="AP022582">
    <property type="protein sequence ID" value="BBY02437.1"/>
    <property type="molecule type" value="Genomic_DNA"/>
</dbReference>
<dbReference type="InterPro" id="IPR005693">
    <property type="entry name" value="Mce"/>
</dbReference>
<feature type="domain" description="Mce/MlaD" evidence="3">
    <location>
        <begin position="43"/>
        <end position="119"/>
    </location>
</feature>
<feature type="domain" description="Mammalian cell entry C-terminal" evidence="4">
    <location>
        <begin position="125"/>
        <end position="343"/>
    </location>
</feature>
<sequence>MEKKKKRREAGLHPAIWTFVLLGVIIGSVALTIAQFNRDLRPYSRVTLMSDRAGLVMEPGAAVKLRGVQVGRVSSIQPGDPVRLQLELYPEQLKYIPANVGAKITATTAFGAKYVDLTTPAHPTSKRLASGAVVEASNVTVEVNTVFQNLVGVLNQVDVPKLNAVLTAVADGFRGKGEAIGEATTDLNQVLLTINPRSETIRADYRALKGFSGAYSAAAHDILTTLDAASTTGTTVTKNAKELDALLLNVSGLSRAGTNLIGPNKDNLVHGINLLESTTRLLMKYNPELTCTLVGGKTAVDRFIGPTGGDNGYSVILDAGLLFGEDAYKFPDNLPINGAKGGPGGQPGCGSLPDVAKNFPQRYLVTNTGWGTGLDMRPNPGIGFPGYVDYLPVTRGTPQPPSIRHPGGPAPGPVQGTDGYDSPAPYGAPRYAPDGTPLYPGLPPAPPPGRPREPGPPPAGSEPFVPPVRTGQQQTCGLVNNDCAPLPPPPYSPAP</sequence>
<evidence type="ECO:0000313" key="6">
    <source>
        <dbReference type="Proteomes" id="UP000466632"/>
    </source>
</evidence>
<dbReference type="RefSeq" id="WP_102419692.1">
    <property type="nucleotide sequence ID" value="NZ_AP022582.1"/>
</dbReference>
<evidence type="ECO:0000259" key="4">
    <source>
        <dbReference type="Pfam" id="PF11887"/>
    </source>
</evidence>
<keyword evidence="2" id="KW-0472">Membrane</keyword>
<dbReference type="KEGG" id="mseo:MSEO_29360"/>
<protein>
    <submittedName>
        <fullName evidence="5">Virulence factor</fullName>
    </submittedName>
</protein>
<dbReference type="PANTHER" id="PTHR33371">
    <property type="entry name" value="INTERMEMBRANE PHOSPHOLIPID TRANSPORT SYSTEM BINDING PROTEIN MLAD-RELATED"/>
    <property type="match status" value="1"/>
</dbReference>
<keyword evidence="2" id="KW-0812">Transmembrane</keyword>
<dbReference type="GO" id="GO:0051701">
    <property type="term" value="P:biological process involved in interaction with host"/>
    <property type="evidence" value="ECO:0007669"/>
    <property type="project" value="TreeGrafter"/>
</dbReference>
<evidence type="ECO:0000259" key="3">
    <source>
        <dbReference type="Pfam" id="PF02470"/>
    </source>
</evidence>
<accession>A0A7I7P0L1</accession>
<feature type="compositionally biased region" description="Pro residues" evidence="1">
    <location>
        <begin position="485"/>
        <end position="495"/>
    </location>
</feature>
<feature type="transmembrane region" description="Helical" evidence="2">
    <location>
        <begin position="12"/>
        <end position="34"/>
    </location>
</feature>
<dbReference type="InterPro" id="IPR052336">
    <property type="entry name" value="MlaD_Phospholipid_Transporter"/>
</dbReference>
<dbReference type="AlphaFoldDB" id="A0A7I7P0L1"/>
<dbReference type="Pfam" id="PF11887">
    <property type="entry name" value="Mce4_CUP1"/>
    <property type="match status" value="1"/>
</dbReference>
<feature type="compositionally biased region" description="Pro residues" evidence="1">
    <location>
        <begin position="440"/>
        <end position="466"/>
    </location>
</feature>
<feature type="compositionally biased region" description="Pro residues" evidence="1">
    <location>
        <begin position="398"/>
        <end position="412"/>
    </location>
</feature>
<dbReference type="PANTHER" id="PTHR33371:SF19">
    <property type="entry name" value="MCE-FAMILY PROTEIN MCE4A"/>
    <property type="match status" value="1"/>
</dbReference>
<organism evidence="5 6">
    <name type="scientific">Mycobacterium seoulense</name>
    <dbReference type="NCBI Taxonomy" id="386911"/>
    <lineage>
        <taxon>Bacteria</taxon>
        <taxon>Bacillati</taxon>
        <taxon>Actinomycetota</taxon>
        <taxon>Actinomycetes</taxon>
        <taxon>Mycobacteriales</taxon>
        <taxon>Mycobacteriaceae</taxon>
        <taxon>Mycobacterium</taxon>
    </lineage>
</organism>
<evidence type="ECO:0000313" key="5">
    <source>
        <dbReference type="EMBL" id="BBY02437.1"/>
    </source>
</evidence>
<keyword evidence="6" id="KW-1185">Reference proteome</keyword>
<dbReference type="Proteomes" id="UP000466632">
    <property type="component" value="Chromosome"/>
</dbReference>
<dbReference type="GO" id="GO:0005576">
    <property type="term" value="C:extracellular region"/>
    <property type="evidence" value="ECO:0007669"/>
    <property type="project" value="TreeGrafter"/>
</dbReference>
<name>A0A7I7P0L1_9MYCO</name>
<gene>
    <name evidence="5" type="ORF">MSEO_29360</name>
</gene>
<feature type="region of interest" description="Disordered" evidence="1">
    <location>
        <begin position="393"/>
        <end position="495"/>
    </location>
</feature>
<keyword evidence="2" id="KW-1133">Transmembrane helix</keyword>
<evidence type="ECO:0000256" key="1">
    <source>
        <dbReference type="SAM" id="MobiDB-lite"/>
    </source>
</evidence>
<dbReference type="Pfam" id="PF02470">
    <property type="entry name" value="MlaD"/>
    <property type="match status" value="1"/>
</dbReference>
<dbReference type="InterPro" id="IPR024516">
    <property type="entry name" value="Mce_C"/>
</dbReference>
<reference evidence="5 6" key="1">
    <citation type="journal article" date="2019" name="Emerg. Microbes Infect.">
        <title>Comprehensive subspecies identification of 175 nontuberculous mycobacteria species based on 7547 genomic profiles.</title>
        <authorList>
            <person name="Matsumoto Y."/>
            <person name="Kinjo T."/>
            <person name="Motooka D."/>
            <person name="Nabeya D."/>
            <person name="Jung N."/>
            <person name="Uechi K."/>
            <person name="Horii T."/>
            <person name="Iida T."/>
            <person name="Fujita J."/>
            <person name="Nakamura S."/>
        </authorList>
    </citation>
    <scope>NUCLEOTIDE SEQUENCE [LARGE SCALE GENOMIC DNA]</scope>
    <source>
        <strain evidence="5 6">JCM 16018</strain>
    </source>
</reference>
<evidence type="ECO:0000256" key="2">
    <source>
        <dbReference type="SAM" id="Phobius"/>
    </source>
</evidence>
<dbReference type="InterPro" id="IPR003399">
    <property type="entry name" value="Mce/MlaD"/>
</dbReference>
<proteinExistence type="predicted"/>
<dbReference type="NCBIfam" id="TIGR00996">
    <property type="entry name" value="Mtu_fam_mce"/>
    <property type="match status" value="1"/>
</dbReference>